<dbReference type="InterPro" id="IPR036188">
    <property type="entry name" value="FAD/NAD-bd_sf"/>
</dbReference>
<dbReference type="RefSeq" id="WP_376801884.1">
    <property type="nucleotide sequence ID" value="NZ_DBNB01000003.1"/>
</dbReference>
<keyword evidence="5" id="KW-0560">Oxidoreductase</keyword>
<reference evidence="8 9" key="1">
    <citation type="journal article" date="2017" name="Water Res.">
        <title>Comammox in drinking water systems.</title>
        <authorList>
            <person name="Wang Y."/>
            <person name="Ma L."/>
            <person name="Mao Y."/>
            <person name="Jiang X."/>
            <person name="Xia Y."/>
            <person name="Yu K."/>
            <person name="Li B."/>
            <person name="Zhang T."/>
        </authorList>
    </citation>
    <scope>NUCLEOTIDE SEQUENCE [LARGE SCALE GENOMIC DNA]</scope>
    <source>
        <strain evidence="8">SG_bin8</strain>
    </source>
</reference>
<dbReference type="Gene3D" id="6.10.250.1890">
    <property type="match status" value="1"/>
</dbReference>
<comment type="similarity">
    <text evidence="2">Belongs to the FAD-dependent glycerol-3-phosphate dehydrogenase family.</text>
</comment>
<dbReference type="Pfam" id="PF01266">
    <property type="entry name" value="DAO"/>
    <property type="match status" value="1"/>
</dbReference>
<dbReference type="GO" id="GO:0046168">
    <property type="term" value="P:glycerol-3-phosphate catabolic process"/>
    <property type="evidence" value="ECO:0007669"/>
    <property type="project" value="TreeGrafter"/>
</dbReference>
<dbReference type="InterPro" id="IPR006076">
    <property type="entry name" value="FAD-dep_OxRdtase"/>
</dbReference>
<dbReference type="Pfam" id="PF16901">
    <property type="entry name" value="DAO_C"/>
    <property type="match status" value="1"/>
</dbReference>
<comment type="caution">
    <text evidence="8">The sequence shown here is derived from an EMBL/GenBank/DDBJ whole genome shotgun (WGS) entry which is preliminary data.</text>
</comment>
<dbReference type="PANTHER" id="PTHR11985">
    <property type="entry name" value="GLYCEROL-3-PHOSPHATE DEHYDROGENASE"/>
    <property type="match status" value="1"/>
</dbReference>
<dbReference type="STRING" id="1827387.A4S15_12635"/>
<dbReference type="InterPro" id="IPR038299">
    <property type="entry name" value="DAO_C_sf"/>
</dbReference>
<evidence type="ECO:0000256" key="5">
    <source>
        <dbReference type="ARBA" id="ARBA00023002"/>
    </source>
</evidence>
<proteinExistence type="inferred from homology"/>
<gene>
    <name evidence="8" type="ORF">A4S15_12635</name>
</gene>
<dbReference type="Gene3D" id="3.50.50.60">
    <property type="entry name" value="FAD/NAD(P)-binding domain"/>
    <property type="match status" value="1"/>
</dbReference>
<dbReference type="Gene3D" id="3.30.9.10">
    <property type="entry name" value="D-Amino Acid Oxidase, subunit A, domain 2"/>
    <property type="match status" value="1"/>
</dbReference>
<dbReference type="InterPro" id="IPR031656">
    <property type="entry name" value="DAO_C"/>
</dbReference>
<evidence type="ECO:0000313" key="8">
    <source>
        <dbReference type="EMBL" id="OQW51062.1"/>
    </source>
</evidence>
<name>A0A1W9HUU4_9HYPH</name>
<dbReference type="EMBL" id="LWDL01000022">
    <property type="protein sequence ID" value="OQW51062.1"/>
    <property type="molecule type" value="Genomic_DNA"/>
</dbReference>
<keyword evidence="4" id="KW-0274">FAD</keyword>
<evidence type="ECO:0000256" key="3">
    <source>
        <dbReference type="ARBA" id="ARBA00022630"/>
    </source>
</evidence>
<dbReference type="SUPFAM" id="SSF51905">
    <property type="entry name" value="FAD/NAD(P)-binding domain"/>
    <property type="match status" value="1"/>
</dbReference>
<evidence type="ECO:0000256" key="1">
    <source>
        <dbReference type="ARBA" id="ARBA00001974"/>
    </source>
</evidence>
<sequence>MATATYDLLVIGGGVNGAAIARDAAGRGLKVLLAEKDDLAAHTSSASTKLIHGGLRYLEFFEFRLVREALQEREIILAMAPHITWPLRFVLPHEPSHRPAWMVRIGLFLYDHLAHRRTLKGTETIHLRRHLIGRDLRDDLSTAFVYSDGWVDDSRLVVLTALDAAERGAAIRTHTAVTAAARHADHWSVTLAPRNGPVESVTARLLVNAAGPWAGDILHRQLAIPGSRTVRLVKGSHIVVPRLYEGDHAFIFQNNDNRIVFAIPYEGAFTLIGTTDIAFSGDPSTPHADDSEIAYLCTAVNAYFKRRISPADVVWTFSGVRPLFDDGALAASKVSRDYVLDLDAPPGAAPVLTVFGGKITTHRELALRAMAALRPCLPHGGTDWTATAPLPGGDIPDAGIPAFIAVVRERWPFLSEATARRMVRAYGTRLERILGEARSAADLGNDFGCGFSTAELAYLVRQEWASTAEDVLWRRSKLGLHLPKSAQEAVKTAIEQLVPGNQPFSRS</sequence>
<dbReference type="Gene3D" id="1.10.8.870">
    <property type="entry name" value="Alpha-glycerophosphate oxidase, cap domain"/>
    <property type="match status" value="1"/>
</dbReference>
<accession>A0A1W9HUU4</accession>
<dbReference type="PRINTS" id="PR01001">
    <property type="entry name" value="FADG3PDH"/>
</dbReference>
<evidence type="ECO:0000256" key="2">
    <source>
        <dbReference type="ARBA" id="ARBA00007330"/>
    </source>
</evidence>
<evidence type="ECO:0000259" key="7">
    <source>
        <dbReference type="Pfam" id="PF16901"/>
    </source>
</evidence>
<dbReference type="PANTHER" id="PTHR11985:SF15">
    <property type="entry name" value="GLYCEROL-3-PHOSPHATE DEHYDROGENASE, MITOCHONDRIAL"/>
    <property type="match status" value="1"/>
</dbReference>
<dbReference type="GO" id="GO:0004368">
    <property type="term" value="F:glycerol-3-phosphate dehydrogenase (quinone) activity"/>
    <property type="evidence" value="ECO:0007669"/>
    <property type="project" value="InterPro"/>
</dbReference>
<dbReference type="AlphaFoldDB" id="A0A1W9HUU4"/>
<evidence type="ECO:0000259" key="6">
    <source>
        <dbReference type="Pfam" id="PF01266"/>
    </source>
</evidence>
<feature type="domain" description="FAD dependent oxidoreductase" evidence="6">
    <location>
        <begin position="7"/>
        <end position="342"/>
    </location>
</feature>
<dbReference type="InterPro" id="IPR000447">
    <property type="entry name" value="G3P_DH_FAD-dep"/>
</dbReference>
<keyword evidence="3" id="KW-0285">Flavoprotein</keyword>
<protein>
    <submittedName>
        <fullName evidence="8">Glycerol-3-phosphate dehydrogenase</fullName>
    </submittedName>
</protein>
<evidence type="ECO:0000256" key="4">
    <source>
        <dbReference type="ARBA" id="ARBA00022827"/>
    </source>
</evidence>
<dbReference type="NCBIfam" id="NF008899">
    <property type="entry name" value="PRK12266.1"/>
    <property type="match status" value="1"/>
</dbReference>
<feature type="domain" description="Alpha-glycerophosphate oxidase C-terminal" evidence="7">
    <location>
        <begin position="385"/>
        <end position="496"/>
    </location>
</feature>
<dbReference type="NCBIfam" id="NF009906">
    <property type="entry name" value="PRK13369.1"/>
    <property type="match status" value="1"/>
</dbReference>
<organism evidence="8 9">
    <name type="scientific">Candidatus Raskinella chloraquaticus</name>
    <dbReference type="NCBI Taxonomy" id="1951219"/>
    <lineage>
        <taxon>Bacteria</taxon>
        <taxon>Pseudomonadati</taxon>
        <taxon>Pseudomonadota</taxon>
        <taxon>Alphaproteobacteria</taxon>
        <taxon>Hyphomicrobiales</taxon>
        <taxon>Phreatobacteraceae</taxon>
        <taxon>Candidatus Raskinella</taxon>
    </lineage>
</organism>
<comment type="cofactor">
    <cofactor evidence="1">
        <name>FAD</name>
        <dbReference type="ChEBI" id="CHEBI:57692"/>
    </cofactor>
</comment>
<dbReference type="Proteomes" id="UP000192872">
    <property type="component" value="Unassembled WGS sequence"/>
</dbReference>
<evidence type="ECO:0000313" key="9">
    <source>
        <dbReference type="Proteomes" id="UP000192872"/>
    </source>
</evidence>